<protein>
    <submittedName>
        <fullName evidence="4">TrbG/VirB9 family P-type conjugative transfer protein</fullName>
    </submittedName>
</protein>
<organism evidence="4 5">
    <name type="scientific">Roseovarius rhodophyticola</name>
    <dbReference type="NCBI Taxonomy" id="3080827"/>
    <lineage>
        <taxon>Bacteria</taxon>
        <taxon>Pseudomonadati</taxon>
        <taxon>Pseudomonadota</taxon>
        <taxon>Alphaproteobacteria</taxon>
        <taxon>Rhodobacterales</taxon>
        <taxon>Roseobacteraceae</taxon>
        <taxon>Roseovarius</taxon>
    </lineage>
</organism>
<dbReference type="RefSeq" id="WP_317054324.1">
    <property type="nucleotide sequence ID" value="NZ_CP146607.1"/>
</dbReference>
<comment type="similarity">
    <text evidence="1">Belongs to the TrbG/VirB9 family.</text>
</comment>
<dbReference type="Pfam" id="PF03524">
    <property type="entry name" value="CagX"/>
    <property type="match status" value="1"/>
</dbReference>
<keyword evidence="5" id="KW-1185">Reference proteome</keyword>
<reference evidence="4 5" key="1">
    <citation type="submission" date="2024-02" db="EMBL/GenBank/DDBJ databases">
        <title>Roseovarius strain W115 nov., isolated from a marine algae.</title>
        <authorList>
            <person name="Lee M.W."/>
            <person name="Lee J.K."/>
            <person name="Kim J.M."/>
            <person name="Choi D.G."/>
            <person name="Baek J.H."/>
            <person name="Bayburt H."/>
            <person name="Jung J.J."/>
            <person name="Han D.M."/>
            <person name="Jeon C.O."/>
        </authorList>
    </citation>
    <scope>NUCLEOTIDE SEQUENCE [LARGE SCALE GENOMIC DNA]</scope>
    <source>
        <strain evidence="4 5">W115</strain>
        <plasmid evidence="4 5">unnamed1</plasmid>
    </source>
</reference>
<gene>
    <name evidence="4" type="ORF">RZS32_018540</name>
</gene>
<geneLocation type="plasmid" evidence="4 5">
    <name>unnamed1</name>
</geneLocation>
<evidence type="ECO:0000313" key="4">
    <source>
        <dbReference type="EMBL" id="WYK20193.1"/>
    </source>
</evidence>
<dbReference type="EMBL" id="CP146607">
    <property type="protein sequence ID" value="WYK20193.1"/>
    <property type="molecule type" value="Genomic_DNA"/>
</dbReference>
<dbReference type="InterPro" id="IPR010258">
    <property type="entry name" value="Conjugal_tfr_TrbG/VirB9/CagX"/>
</dbReference>
<keyword evidence="4" id="KW-0614">Plasmid</keyword>
<evidence type="ECO:0000313" key="5">
    <source>
        <dbReference type="Proteomes" id="UP001281305"/>
    </source>
</evidence>
<dbReference type="InterPro" id="IPR033645">
    <property type="entry name" value="VirB9/CagX/TrbG_C"/>
</dbReference>
<proteinExistence type="inferred from homology"/>
<accession>A0ABZ2TKD7</accession>
<dbReference type="Proteomes" id="UP001281305">
    <property type="component" value="Plasmid unnamed1"/>
</dbReference>
<dbReference type="Gene3D" id="2.60.40.2500">
    <property type="match status" value="1"/>
</dbReference>
<keyword evidence="2 3" id="KW-0732">Signal</keyword>
<dbReference type="CDD" id="cd06911">
    <property type="entry name" value="VirB9_CagX_TrbG"/>
    <property type="match status" value="1"/>
</dbReference>
<evidence type="ECO:0000256" key="2">
    <source>
        <dbReference type="ARBA" id="ARBA00022729"/>
    </source>
</evidence>
<feature type="signal peptide" evidence="3">
    <location>
        <begin position="1"/>
        <end position="20"/>
    </location>
</feature>
<evidence type="ECO:0000256" key="1">
    <source>
        <dbReference type="ARBA" id="ARBA00006135"/>
    </source>
</evidence>
<name>A0ABZ2TKD7_9RHOB</name>
<feature type="chain" id="PRO_5046017460" evidence="3">
    <location>
        <begin position="21"/>
        <end position="230"/>
    </location>
</feature>
<sequence>MARVGLGILILIFTASIALAEATPRRGPNDARVRIATYQEGQVFRLNVSLTHVTTIEFGEGETIRSILAGDTEGFELDGVPGGQAFAIKPLARGVHTNVTVYTNRRSYYFNVQEVSTPTFYVVQFHYPNEERRPQNAVAAQAPNYNYGASDRTEITPARVWDDGTFTYFQFARNAPVPAIFRYANGRERTVNTQATEPGVIRVSGVNAQWVLRLGDTVVCIQANLLTGGT</sequence>
<evidence type="ECO:0000256" key="3">
    <source>
        <dbReference type="SAM" id="SignalP"/>
    </source>
</evidence>
<dbReference type="InterPro" id="IPR038161">
    <property type="entry name" value="VirB9/CagX/TrbG_C_sf"/>
</dbReference>